<dbReference type="RefSeq" id="WP_051651588.1">
    <property type="nucleotide sequence ID" value="NZ_DAMBCI010000015.1"/>
</dbReference>
<feature type="transmembrane region" description="Helical" evidence="1">
    <location>
        <begin position="43"/>
        <end position="61"/>
    </location>
</feature>
<keyword evidence="1" id="KW-1133">Transmembrane helix</keyword>
<reference evidence="3 4" key="1">
    <citation type="submission" date="2016-10" db="EMBL/GenBank/DDBJ databases">
        <authorList>
            <person name="de Groot N.N."/>
        </authorList>
    </citation>
    <scope>NUCLEOTIDE SEQUENCE [LARGE SCALE GENOMIC DNA]</scope>
    <source>
        <strain evidence="3 4">CGMCC 1.5058</strain>
    </source>
</reference>
<name>A0A1G8NAN0_9CLOT</name>
<accession>A0A1G8NAN0</accession>
<evidence type="ECO:0000313" key="3">
    <source>
        <dbReference type="EMBL" id="SDI77314.1"/>
    </source>
</evidence>
<keyword evidence="3" id="KW-0645">Protease</keyword>
<dbReference type="Gene3D" id="2.40.50.140">
    <property type="entry name" value="Nucleic acid-binding proteins"/>
    <property type="match status" value="1"/>
</dbReference>
<evidence type="ECO:0000313" key="4">
    <source>
        <dbReference type="Proteomes" id="UP000183255"/>
    </source>
</evidence>
<evidence type="ECO:0000256" key="1">
    <source>
        <dbReference type="SAM" id="Phobius"/>
    </source>
</evidence>
<feature type="domain" description="NfeD-like C-terminal" evidence="2">
    <location>
        <begin position="81"/>
        <end position="136"/>
    </location>
</feature>
<dbReference type="GO" id="GO:0006508">
    <property type="term" value="P:proteolysis"/>
    <property type="evidence" value="ECO:0007669"/>
    <property type="project" value="UniProtKB-KW"/>
</dbReference>
<dbReference type="AlphaFoldDB" id="A0A1G8NAN0"/>
<dbReference type="EMBL" id="FNDZ01000004">
    <property type="protein sequence ID" value="SDI77314.1"/>
    <property type="molecule type" value="Genomic_DNA"/>
</dbReference>
<keyword evidence="3" id="KW-0378">Hydrolase</keyword>
<sequence>MNWIWLILIIVVAVLDLMTSNVLFSWIGIGFLAAWLAGFYVDFWIQMLIAFLIGLVALIIGNRISRKYIKRNIPNDPILVDKIIGHTFIAEKEITGSAQQKVNGIYWNLKNIGDPVQPGERFSVLKIEDNKLIIRKEEN</sequence>
<proteinExistence type="predicted"/>
<keyword evidence="1" id="KW-0472">Membrane</keyword>
<dbReference type="GO" id="GO:0008233">
    <property type="term" value="F:peptidase activity"/>
    <property type="evidence" value="ECO:0007669"/>
    <property type="project" value="UniProtKB-KW"/>
</dbReference>
<protein>
    <submittedName>
        <fullName evidence="3">Membrane protein implicated in regulation of membrane protease activity</fullName>
    </submittedName>
</protein>
<organism evidence="3 4">
    <name type="scientific">Proteiniclasticum ruminis</name>
    <dbReference type="NCBI Taxonomy" id="398199"/>
    <lineage>
        <taxon>Bacteria</taxon>
        <taxon>Bacillati</taxon>
        <taxon>Bacillota</taxon>
        <taxon>Clostridia</taxon>
        <taxon>Eubacteriales</taxon>
        <taxon>Clostridiaceae</taxon>
        <taxon>Proteiniclasticum</taxon>
    </lineage>
</organism>
<dbReference type="Pfam" id="PF01957">
    <property type="entry name" value="NfeD"/>
    <property type="match status" value="1"/>
</dbReference>
<feature type="transmembrane region" description="Helical" evidence="1">
    <location>
        <begin position="7"/>
        <end position="37"/>
    </location>
</feature>
<evidence type="ECO:0000259" key="2">
    <source>
        <dbReference type="Pfam" id="PF01957"/>
    </source>
</evidence>
<dbReference type="InterPro" id="IPR002810">
    <property type="entry name" value="NfeD-like_C"/>
</dbReference>
<dbReference type="InterPro" id="IPR012340">
    <property type="entry name" value="NA-bd_OB-fold"/>
</dbReference>
<dbReference type="Proteomes" id="UP000183255">
    <property type="component" value="Unassembled WGS sequence"/>
</dbReference>
<keyword evidence="1" id="KW-0812">Transmembrane</keyword>
<gene>
    <name evidence="3" type="ORF">SAMN05421804_104148</name>
</gene>